<dbReference type="EMBL" id="VJMH01006991">
    <property type="protein sequence ID" value="KAF0686544.1"/>
    <property type="molecule type" value="Genomic_DNA"/>
</dbReference>
<organism evidence="2">
    <name type="scientific">Aphanomyces stellatus</name>
    <dbReference type="NCBI Taxonomy" id="120398"/>
    <lineage>
        <taxon>Eukaryota</taxon>
        <taxon>Sar</taxon>
        <taxon>Stramenopiles</taxon>
        <taxon>Oomycota</taxon>
        <taxon>Saprolegniomycetes</taxon>
        <taxon>Saprolegniales</taxon>
        <taxon>Verrucalvaceae</taxon>
        <taxon>Aphanomyces</taxon>
    </lineage>
</organism>
<name>A0A6A4XT66_9STRA</name>
<evidence type="ECO:0000256" key="1">
    <source>
        <dbReference type="SAM" id="MobiDB-lite"/>
    </source>
</evidence>
<protein>
    <submittedName>
        <fullName evidence="2">Uncharacterized protein</fullName>
    </submittedName>
</protein>
<comment type="caution">
    <text evidence="2">The sequence shown here is derived from an EMBL/GenBank/DDBJ whole genome shotgun (WGS) entry which is preliminary data.</text>
</comment>
<proteinExistence type="predicted"/>
<feature type="region of interest" description="Disordered" evidence="1">
    <location>
        <begin position="1"/>
        <end position="29"/>
    </location>
</feature>
<reference evidence="2" key="1">
    <citation type="submission" date="2019-06" db="EMBL/GenBank/DDBJ databases">
        <title>Genomics analysis of Aphanomyces spp. identifies a new class of oomycete effector associated with host adaptation.</title>
        <authorList>
            <person name="Gaulin E."/>
        </authorList>
    </citation>
    <scope>NUCLEOTIDE SEQUENCE</scope>
    <source>
        <strain evidence="2">CBS 578.67</strain>
    </source>
</reference>
<sequence length="219" mass="24363">MPTGLDAHDPTSSATPPKEELPSNRTDYPENYIPLATKLGLSPRDTSPLLQVESFEVLKGRVRQLALLSGFQVKLDGRSDKRRQWKCTSHRACPFTIVGNRNRYGIFVKPQLQHNHAFHVHEEMNKRFTTGTTHELACIVRRSDLFSTHGPDLFNVSGQQISNCIFDNTGFHINQMRASRIKRMIMDDPDRYLLSAVAPAVAHAAIAAAAPSPPPPDAA</sequence>
<evidence type="ECO:0000313" key="2">
    <source>
        <dbReference type="EMBL" id="KAF0686544.1"/>
    </source>
</evidence>
<dbReference type="OrthoDB" id="58767at2759"/>
<gene>
    <name evidence="2" type="ORF">As57867_021569</name>
</gene>
<dbReference type="AlphaFoldDB" id="A0A6A4XT66"/>
<accession>A0A6A4XT66</accession>
<feature type="non-terminal residue" evidence="2">
    <location>
        <position position="219"/>
    </location>
</feature>